<dbReference type="Gene3D" id="1.20.120.1760">
    <property type="match status" value="1"/>
</dbReference>
<dbReference type="PIRSF" id="PIRSF000847">
    <property type="entry name" value="Phos_ph_gly_syn"/>
    <property type="match status" value="1"/>
</dbReference>
<dbReference type="PANTHER" id="PTHR14269:SF62">
    <property type="entry name" value="CDP-DIACYLGLYCEROL--GLYCEROL-3-PHOSPHATE 3-PHOSPHATIDYLTRANSFERASE 1, CHLOROPLASTIC"/>
    <property type="match status" value="1"/>
</dbReference>
<dbReference type="InterPro" id="IPR048254">
    <property type="entry name" value="CDP_ALCOHOL_P_TRANSF_CS"/>
</dbReference>
<comment type="subcellular location">
    <subcellularLocation>
        <location evidence="1">Membrane</location>
        <topology evidence="1">Multi-pass membrane protein</topology>
    </subcellularLocation>
</comment>
<gene>
    <name evidence="12" type="primary">pgsA1_4</name>
    <name evidence="12" type="ORF">SDC9_145845</name>
</gene>
<dbReference type="InterPro" id="IPR043130">
    <property type="entry name" value="CDP-OH_PTrfase_TM_dom"/>
</dbReference>
<dbReference type="NCBIfam" id="TIGR00560">
    <property type="entry name" value="pgsA"/>
    <property type="match status" value="1"/>
</dbReference>
<keyword evidence="10" id="KW-1208">Phospholipid metabolism</keyword>
<reference evidence="12" key="1">
    <citation type="submission" date="2019-08" db="EMBL/GenBank/DDBJ databases">
        <authorList>
            <person name="Kucharzyk K."/>
            <person name="Murdoch R.W."/>
            <person name="Higgins S."/>
            <person name="Loffler F."/>
        </authorList>
    </citation>
    <scope>NUCLEOTIDE SEQUENCE</scope>
</reference>
<feature type="transmembrane region" description="Helical" evidence="11">
    <location>
        <begin position="31"/>
        <end position="52"/>
    </location>
</feature>
<evidence type="ECO:0000256" key="1">
    <source>
        <dbReference type="ARBA" id="ARBA00004141"/>
    </source>
</evidence>
<keyword evidence="5 11" id="KW-0812">Transmembrane</keyword>
<evidence type="ECO:0000256" key="5">
    <source>
        <dbReference type="ARBA" id="ARBA00022692"/>
    </source>
</evidence>
<feature type="transmembrane region" description="Helical" evidence="11">
    <location>
        <begin position="6"/>
        <end position="24"/>
    </location>
</feature>
<dbReference type="PANTHER" id="PTHR14269">
    <property type="entry name" value="CDP-DIACYLGLYCEROL--GLYCEROL-3-PHOSPHATE 3-PHOSPHATIDYLTRANSFERASE-RELATED"/>
    <property type="match status" value="1"/>
</dbReference>
<comment type="caution">
    <text evidence="12">The sequence shown here is derived from an EMBL/GenBank/DDBJ whole genome shotgun (WGS) entry which is preliminary data.</text>
</comment>
<dbReference type="PROSITE" id="PS00379">
    <property type="entry name" value="CDP_ALCOHOL_P_TRANSF"/>
    <property type="match status" value="1"/>
</dbReference>
<dbReference type="GO" id="GO:0016020">
    <property type="term" value="C:membrane"/>
    <property type="evidence" value="ECO:0007669"/>
    <property type="project" value="UniProtKB-SubCell"/>
</dbReference>
<evidence type="ECO:0000256" key="2">
    <source>
        <dbReference type="ARBA" id="ARBA00010441"/>
    </source>
</evidence>
<evidence type="ECO:0000256" key="9">
    <source>
        <dbReference type="ARBA" id="ARBA00023209"/>
    </source>
</evidence>
<proteinExistence type="inferred from homology"/>
<dbReference type="InterPro" id="IPR000462">
    <property type="entry name" value="CDP-OH_P_trans"/>
</dbReference>
<dbReference type="Pfam" id="PF01066">
    <property type="entry name" value="CDP-OH_P_transf"/>
    <property type="match status" value="1"/>
</dbReference>
<protein>
    <submittedName>
        <fullName evidence="12">Putative CDP-diacylglycerol--glycerol-3-phosphate 3-phosphatidyl-transferase 1</fullName>
        <ecNumber evidence="12">2.7.8.5</ecNumber>
    </submittedName>
</protein>
<dbReference type="GO" id="GO:0046474">
    <property type="term" value="P:glycerophospholipid biosynthetic process"/>
    <property type="evidence" value="ECO:0007669"/>
    <property type="project" value="TreeGrafter"/>
</dbReference>
<sequence length="176" mass="19723">MSIPNIISIFRILLIPLFIYTFVTGTGDGRIIYPIIIFIISGISDVLDGYIARTYHMETKLGAVLDPLADKLMLITALICFAVYDYIPYWIVILVALKELFMTGGGIIAYQRGIVNRANAWGKMATFLFHISIVMFLVSKTLAFLLLIVSIVISFSALFTYVRLTLEQKKKMDGPA</sequence>
<accession>A0A645E9Q4</accession>
<keyword evidence="6 11" id="KW-1133">Transmembrane helix</keyword>
<evidence type="ECO:0000256" key="10">
    <source>
        <dbReference type="ARBA" id="ARBA00023264"/>
    </source>
</evidence>
<evidence type="ECO:0000256" key="3">
    <source>
        <dbReference type="ARBA" id="ARBA00022516"/>
    </source>
</evidence>
<feature type="transmembrane region" description="Helical" evidence="11">
    <location>
        <begin position="144"/>
        <end position="162"/>
    </location>
</feature>
<feature type="transmembrane region" description="Helical" evidence="11">
    <location>
        <begin position="72"/>
        <end position="97"/>
    </location>
</feature>
<keyword evidence="4 12" id="KW-0808">Transferase</keyword>
<evidence type="ECO:0000256" key="7">
    <source>
        <dbReference type="ARBA" id="ARBA00023098"/>
    </source>
</evidence>
<dbReference type="InterPro" id="IPR050324">
    <property type="entry name" value="CDP-alcohol_PTase-I"/>
</dbReference>
<dbReference type="GO" id="GO:0008444">
    <property type="term" value="F:CDP-diacylglycerol-glycerol-3-phosphate 3-phosphatidyltransferase activity"/>
    <property type="evidence" value="ECO:0007669"/>
    <property type="project" value="UniProtKB-EC"/>
</dbReference>
<keyword evidence="7" id="KW-0443">Lipid metabolism</keyword>
<comment type="similarity">
    <text evidence="2">Belongs to the CDP-alcohol phosphatidyltransferase class-I family.</text>
</comment>
<keyword evidence="3" id="KW-0444">Lipid biosynthesis</keyword>
<dbReference type="InterPro" id="IPR004570">
    <property type="entry name" value="Phosphatidylglycerol_P_synth"/>
</dbReference>
<dbReference type="EMBL" id="VSSQ01044798">
    <property type="protein sequence ID" value="MPM98657.1"/>
    <property type="molecule type" value="Genomic_DNA"/>
</dbReference>
<evidence type="ECO:0000313" key="12">
    <source>
        <dbReference type="EMBL" id="MPM98657.1"/>
    </source>
</evidence>
<keyword evidence="8 11" id="KW-0472">Membrane</keyword>
<organism evidence="12">
    <name type="scientific">bioreactor metagenome</name>
    <dbReference type="NCBI Taxonomy" id="1076179"/>
    <lineage>
        <taxon>unclassified sequences</taxon>
        <taxon>metagenomes</taxon>
        <taxon>ecological metagenomes</taxon>
    </lineage>
</organism>
<evidence type="ECO:0000256" key="6">
    <source>
        <dbReference type="ARBA" id="ARBA00022989"/>
    </source>
</evidence>
<name>A0A645E9Q4_9ZZZZ</name>
<dbReference type="AlphaFoldDB" id="A0A645E9Q4"/>
<dbReference type="EC" id="2.7.8.5" evidence="12"/>
<evidence type="ECO:0000256" key="11">
    <source>
        <dbReference type="SAM" id="Phobius"/>
    </source>
</evidence>
<keyword evidence="9" id="KW-0594">Phospholipid biosynthesis</keyword>
<evidence type="ECO:0000256" key="4">
    <source>
        <dbReference type="ARBA" id="ARBA00022679"/>
    </source>
</evidence>
<evidence type="ECO:0000256" key="8">
    <source>
        <dbReference type="ARBA" id="ARBA00023136"/>
    </source>
</evidence>